<dbReference type="AlphaFoldDB" id="A0A0L6JI17"/>
<dbReference type="InterPro" id="IPR052955">
    <property type="entry name" value="UPF0703_membrane_permease"/>
</dbReference>
<gene>
    <name evidence="5" type="ORF">Bccel_0615</name>
</gene>
<dbReference type="Pfam" id="PF09323">
    <property type="entry name" value="DUF1980"/>
    <property type="match status" value="1"/>
</dbReference>
<evidence type="ECO:0000313" key="5">
    <source>
        <dbReference type="EMBL" id="KNY25355.1"/>
    </source>
</evidence>
<evidence type="ECO:0000259" key="3">
    <source>
        <dbReference type="Pfam" id="PF09323"/>
    </source>
</evidence>
<evidence type="ECO:0000256" key="2">
    <source>
        <dbReference type="SAM" id="Phobius"/>
    </source>
</evidence>
<reference evidence="6" key="1">
    <citation type="submission" date="2015-07" db="EMBL/GenBank/DDBJ databases">
        <title>Near-Complete Genome Sequence of the Cellulolytic Bacterium Bacteroides (Pseudobacteroides) cellulosolvens ATCC 35603.</title>
        <authorList>
            <person name="Dassa B."/>
            <person name="Utturkar S.M."/>
            <person name="Klingeman D.M."/>
            <person name="Hurt R.A."/>
            <person name="Keller M."/>
            <person name="Xu J."/>
            <person name="Reddy Y.H.K."/>
            <person name="Borovok I."/>
            <person name="Grinberg I.R."/>
            <person name="Lamed R."/>
            <person name="Zhivin O."/>
            <person name="Bayer E.A."/>
            <person name="Brown S.D."/>
        </authorList>
    </citation>
    <scope>NUCLEOTIDE SEQUENCE [LARGE SCALE GENOMIC DNA]</scope>
    <source>
        <strain evidence="6">DSM 2933</strain>
    </source>
</reference>
<evidence type="ECO:0008006" key="7">
    <source>
        <dbReference type="Google" id="ProtNLM"/>
    </source>
</evidence>
<dbReference type="eggNOG" id="COG3689">
    <property type="taxonomic scope" value="Bacteria"/>
</dbReference>
<dbReference type="InterPro" id="IPR048493">
    <property type="entry name" value="DUF1980_N"/>
</dbReference>
<dbReference type="NCBIfam" id="TIGR03943">
    <property type="entry name" value="TIGR03943 family putative permease subunit"/>
    <property type="match status" value="1"/>
</dbReference>
<proteinExistence type="predicted"/>
<feature type="transmembrane region" description="Helical" evidence="2">
    <location>
        <begin position="75"/>
        <end position="92"/>
    </location>
</feature>
<keyword evidence="2" id="KW-0472">Membrane</keyword>
<keyword evidence="6" id="KW-1185">Reference proteome</keyword>
<dbReference type="Proteomes" id="UP000036923">
    <property type="component" value="Unassembled WGS sequence"/>
</dbReference>
<evidence type="ECO:0000259" key="4">
    <source>
        <dbReference type="Pfam" id="PF21537"/>
    </source>
</evidence>
<dbReference type="RefSeq" id="WP_036943888.1">
    <property type="nucleotide sequence ID" value="NZ_JQKC01000024.1"/>
</dbReference>
<accession>A0A0L6JI17</accession>
<evidence type="ECO:0000313" key="6">
    <source>
        <dbReference type="Proteomes" id="UP000036923"/>
    </source>
</evidence>
<organism evidence="5 6">
    <name type="scientific">Pseudobacteroides cellulosolvens ATCC 35603 = DSM 2933</name>
    <dbReference type="NCBI Taxonomy" id="398512"/>
    <lineage>
        <taxon>Bacteria</taxon>
        <taxon>Bacillati</taxon>
        <taxon>Bacillota</taxon>
        <taxon>Clostridia</taxon>
        <taxon>Eubacteriales</taxon>
        <taxon>Oscillospiraceae</taxon>
        <taxon>Pseudobacteroides</taxon>
    </lineage>
</organism>
<dbReference type="Pfam" id="PF21537">
    <property type="entry name" value="DUF1980_C"/>
    <property type="match status" value="1"/>
</dbReference>
<evidence type="ECO:0000256" key="1">
    <source>
        <dbReference type="SAM" id="MobiDB-lite"/>
    </source>
</evidence>
<feature type="compositionally biased region" description="Polar residues" evidence="1">
    <location>
        <begin position="146"/>
        <end position="157"/>
    </location>
</feature>
<dbReference type="InterPro" id="IPR048447">
    <property type="entry name" value="DUF1980_C"/>
</dbReference>
<keyword evidence="2" id="KW-1133">Transmembrane helix</keyword>
<feature type="domain" description="DUF1980" evidence="3">
    <location>
        <begin position="15"/>
        <end position="106"/>
    </location>
</feature>
<dbReference type="STRING" id="398512.Bccel_0615"/>
<keyword evidence="2" id="KW-0812">Transmembrane</keyword>
<feature type="transmembrane region" description="Helical" evidence="2">
    <location>
        <begin position="12"/>
        <end position="32"/>
    </location>
</feature>
<feature type="transmembrane region" description="Helical" evidence="2">
    <location>
        <begin position="44"/>
        <end position="63"/>
    </location>
</feature>
<dbReference type="OrthoDB" id="9770408at2"/>
<feature type="domain" description="DUF1980" evidence="4">
    <location>
        <begin position="154"/>
        <end position="276"/>
    </location>
</feature>
<dbReference type="InterPro" id="IPR015402">
    <property type="entry name" value="DUF1980"/>
</dbReference>
<dbReference type="PANTHER" id="PTHR40047">
    <property type="entry name" value="UPF0703 PROTEIN YCGQ"/>
    <property type="match status" value="1"/>
</dbReference>
<dbReference type="PANTHER" id="PTHR40047:SF1">
    <property type="entry name" value="UPF0703 PROTEIN YCGQ"/>
    <property type="match status" value="1"/>
</dbReference>
<feature type="region of interest" description="Disordered" evidence="1">
    <location>
        <begin position="115"/>
        <end position="157"/>
    </location>
</feature>
<comment type="caution">
    <text evidence="5">The sequence shown here is derived from an EMBL/GenBank/DDBJ whole genome shotgun (WGS) entry which is preliminary data.</text>
</comment>
<sequence length="276" mass="31677">MKNIKNFSINIEAVIKIATLLGYALLFYMVIISGNAKYYVHPRIVPYMVFGILVFILISYFISDELLRPKRQRNAIWRYVFFIIPLILAFSIPPKNLEVDSISLSGNYIRDNSHKEAEHYSSQGSNGTNESENYNDYDDKNDDNVPSETPSPNGLVMNNNTVIMKSENFIPWIEELYNNLVRYEGKNIEVVGFVFRDKEFNPSEFVPARFTMSCCAADMQPVGILCNYEGTVNLKKDSWVKVTGKILRGEYKGQIMPYIDAETVEPAQKPENEIVY</sequence>
<dbReference type="EMBL" id="LGTC01000001">
    <property type="protein sequence ID" value="KNY25355.1"/>
    <property type="molecule type" value="Genomic_DNA"/>
</dbReference>
<protein>
    <recommendedName>
        <fullName evidence="7">TIGR03943 family protein</fullName>
    </recommendedName>
</protein>
<name>A0A0L6JI17_9FIRM</name>